<dbReference type="SUPFAM" id="SSF52540">
    <property type="entry name" value="P-loop containing nucleoside triphosphate hydrolases"/>
    <property type="match status" value="1"/>
</dbReference>
<dbReference type="InterPro" id="IPR011704">
    <property type="entry name" value="ATPase_dyneun-rel_AAA"/>
</dbReference>
<evidence type="ECO:0000256" key="2">
    <source>
        <dbReference type="ARBA" id="ARBA00022840"/>
    </source>
</evidence>
<evidence type="ECO:0000256" key="1">
    <source>
        <dbReference type="ARBA" id="ARBA00022741"/>
    </source>
</evidence>
<dbReference type="GO" id="GO:0005524">
    <property type="term" value="F:ATP binding"/>
    <property type="evidence" value="ECO:0007669"/>
    <property type="project" value="UniProtKB-KW"/>
</dbReference>
<dbReference type="PANTHER" id="PTHR48103">
    <property type="entry name" value="MIDASIN-RELATED"/>
    <property type="match status" value="1"/>
</dbReference>
<keyword evidence="1" id="KW-0547">Nucleotide-binding</keyword>
<dbReference type="CDD" id="cd00009">
    <property type="entry name" value="AAA"/>
    <property type="match status" value="1"/>
</dbReference>
<dbReference type="GO" id="GO:0000027">
    <property type="term" value="P:ribosomal large subunit assembly"/>
    <property type="evidence" value="ECO:0007669"/>
    <property type="project" value="TreeGrafter"/>
</dbReference>
<dbReference type="GO" id="GO:0000055">
    <property type="term" value="P:ribosomal large subunit export from nucleus"/>
    <property type="evidence" value="ECO:0007669"/>
    <property type="project" value="TreeGrafter"/>
</dbReference>
<dbReference type="EMBL" id="UINC01029180">
    <property type="protein sequence ID" value="SVB11481.1"/>
    <property type="molecule type" value="Genomic_DNA"/>
</dbReference>
<dbReference type="GO" id="GO:0016887">
    <property type="term" value="F:ATP hydrolysis activity"/>
    <property type="evidence" value="ECO:0007669"/>
    <property type="project" value="InterPro"/>
</dbReference>
<dbReference type="InterPro" id="IPR027417">
    <property type="entry name" value="P-loop_NTPase"/>
</dbReference>
<reference evidence="4" key="1">
    <citation type="submission" date="2018-05" db="EMBL/GenBank/DDBJ databases">
        <authorList>
            <person name="Lanie J.A."/>
            <person name="Ng W.-L."/>
            <person name="Kazmierczak K.M."/>
            <person name="Andrzejewski T.M."/>
            <person name="Davidsen T.M."/>
            <person name="Wayne K.J."/>
            <person name="Tettelin H."/>
            <person name="Glass J.I."/>
            <person name="Rusch D."/>
            <person name="Podicherti R."/>
            <person name="Tsui H.-C.T."/>
            <person name="Winkler M.E."/>
        </authorList>
    </citation>
    <scope>NUCLEOTIDE SEQUENCE</scope>
</reference>
<feature type="domain" description="ATPase dynein-related AAA" evidence="3">
    <location>
        <begin position="151"/>
        <end position="290"/>
    </location>
</feature>
<evidence type="ECO:0000259" key="3">
    <source>
        <dbReference type="Pfam" id="PF07728"/>
    </source>
</evidence>
<dbReference type="PRINTS" id="PR00300">
    <property type="entry name" value="CLPPROTEASEA"/>
</dbReference>
<dbReference type="Pfam" id="PF07728">
    <property type="entry name" value="AAA_5"/>
    <property type="match status" value="1"/>
</dbReference>
<evidence type="ECO:0000313" key="4">
    <source>
        <dbReference type="EMBL" id="SVB11481.1"/>
    </source>
</evidence>
<organism evidence="4">
    <name type="scientific">marine metagenome</name>
    <dbReference type="NCBI Taxonomy" id="408172"/>
    <lineage>
        <taxon>unclassified sequences</taxon>
        <taxon>metagenomes</taxon>
        <taxon>ecological metagenomes</taxon>
    </lineage>
</organism>
<keyword evidence="2" id="KW-0067">ATP-binding</keyword>
<protein>
    <recommendedName>
        <fullName evidence="3">ATPase dynein-related AAA domain-containing protein</fullName>
    </recommendedName>
</protein>
<dbReference type="GO" id="GO:0030687">
    <property type="term" value="C:preribosome, large subunit precursor"/>
    <property type="evidence" value="ECO:0007669"/>
    <property type="project" value="TreeGrafter"/>
</dbReference>
<sequence>MAQAVAGINPKAPNNYKVEFHLPENSPESENLRKVGMKYIPSEGIWAGGMGKEATSLMQDLKSRGVVELNMMMPSDRTYPKPQAPQADEIHIVTTDPKTGTTVEEVVDVSGMDDTPTAEIYIDRKAEETLEKAFMVARNEAWNDIPVNIKLSGATGTGKTSITKLLAAKSGMNFDVFSATTLRERSQWFGSFAPDKKTGNLKYQPSDFIKAVQTPNTLVVLDELNRADAKVLNVLLPLLDDQRRTYDPDSNTEIKVAKGVMFIATTNEGGGDDESYEGTEAFDRALVDRFISIDLPPLPQKQLAEVLYEKKGVPQERATKIAKLVDDVKKIEGVGHVSMRSAVQMARLIEMGLSPTQSARATIPLPQDEGRSKHQQDLNMMVVELFGSEAESQTADLEGFGYLGFAGLRGNKAPTQSNLDKSTQF</sequence>
<accession>A0A382BD89</accession>
<dbReference type="InterPro" id="IPR001270">
    <property type="entry name" value="ClpA/B"/>
</dbReference>
<gene>
    <name evidence="4" type="ORF">METZ01_LOCUS164335</name>
</gene>
<dbReference type="GO" id="GO:0005634">
    <property type="term" value="C:nucleus"/>
    <property type="evidence" value="ECO:0007669"/>
    <property type="project" value="TreeGrafter"/>
</dbReference>
<dbReference type="Gene3D" id="3.40.50.300">
    <property type="entry name" value="P-loop containing nucleotide triphosphate hydrolases"/>
    <property type="match status" value="1"/>
</dbReference>
<name>A0A382BD89_9ZZZZ</name>
<dbReference type="AlphaFoldDB" id="A0A382BD89"/>
<dbReference type="PANTHER" id="PTHR48103:SF2">
    <property type="entry name" value="MIDASIN"/>
    <property type="match status" value="1"/>
</dbReference>
<proteinExistence type="predicted"/>